<evidence type="ECO:0000256" key="3">
    <source>
        <dbReference type="ARBA" id="ARBA00022452"/>
    </source>
</evidence>
<evidence type="ECO:0000256" key="4">
    <source>
        <dbReference type="ARBA" id="ARBA00022692"/>
    </source>
</evidence>
<evidence type="ECO:0000256" key="2">
    <source>
        <dbReference type="ARBA" id="ARBA00022448"/>
    </source>
</evidence>
<dbReference type="PANTHER" id="PTHR30069:SF29">
    <property type="entry name" value="HEMOGLOBIN AND HEMOGLOBIN-HAPTOGLOBIN-BINDING PROTEIN 1-RELATED"/>
    <property type="match status" value="1"/>
</dbReference>
<evidence type="ECO:0000256" key="7">
    <source>
        <dbReference type="ARBA" id="ARBA00023136"/>
    </source>
</evidence>
<feature type="chain" id="PRO_5016752423" description="TonB-dependent receptor" evidence="12">
    <location>
        <begin position="26"/>
        <end position="744"/>
    </location>
</feature>
<evidence type="ECO:0000259" key="13">
    <source>
        <dbReference type="Pfam" id="PF00593"/>
    </source>
</evidence>
<dbReference type="PROSITE" id="PS52016">
    <property type="entry name" value="TONB_DEPENDENT_REC_3"/>
    <property type="match status" value="1"/>
</dbReference>
<dbReference type="Proteomes" id="UP000253919">
    <property type="component" value="Unassembled WGS sequence"/>
</dbReference>
<dbReference type="AlphaFoldDB" id="A0A369QBD5"/>
<evidence type="ECO:0000256" key="6">
    <source>
        <dbReference type="ARBA" id="ARBA00023077"/>
    </source>
</evidence>
<evidence type="ECO:0000256" key="9">
    <source>
        <dbReference type="ARBA" id="ARBA00023237"/>
    </source>
</evidence>
<evidence type="ECO:0000256" key="12">
    <source>
        <dbReference type="SAM" id="SignalP"/>
    </source>
</evidence>
<organism evidence="15 16">
    <name type="scientific">Adhaeribacter pallidiroseus</name>
    <dbReference type="NCBI Taxonomy" id="2072847"/>
    <lineage>
        <taxon>Bacteria</taxon>
        <taxon>Pseudomonadati</taxon>
        <taxon>Bacteroidota</taxon>
        <taxon>Cytophagia</taxon>
        <taxon>Cytophagales</taxon>
        <taxon>Hymenobacteraceae</taxon>
        <taxon>Adhaeribacter</taxon>
    </lineage>
</organism>
<dbReference type="Gene3D" id="2.40.170.20">
    <property type="entry name" value="TonB-dependent receptor, beta-barrel domain"/>
    <property type="match status" value="1"/>
</dbReference>
<sequence>MKANVRVPGLLILRFLLFLNNPVWAQTLTGYVFEKVNGQTAPLIGASVYWPPGGVGTVTDEKGYFSLAFPTDSTTNTSRIMVSYIGYQADTITLENNAPLTVYLQKAKTLNEVTVIGQTERFSALTPTHSQVITAKDLTKSACCNLAESFETNASVEVTTSDAVSGARQIQMLGLDGAYTLLTTDNIPNLRGLATPYRLNYLSGTYIEAIDIIKGMGSVINGYESISGQVNVRLKEPEKTDRLFLNLYGNSLAKFDGNLNFSTNLTKKLSTVLMFHTDHLGNRVDRNHDRFLDLPLSTQYNVFNKWKYLSGKSVVSEVGIQALQEDRLGGQVDYQKGEAQQGSQVNYGLESKTKRFQAYNKTSYTFPGKPYQSVGVIVSGTRHQFNSIYGQRQYNGKQNNLLARLLFQSVFGNTMHTYKAGLDYQLDDYQELFTQQHFNRHESVPGAFFEYVYQNNQNLTLVAGARYNYHNLYGSVFTPRLNVKYDFSPNSIFRLAAGQGFRIANPIAENSGSLVSSRAFVFSEALRPEKAWNVGGSFTQYFKLADRKGTFVTDYYYTRFQNQVVADMYTNPNAVIFSNLQGKSFSRSFQTEVQLEVAPGLDVKAAYKYFDVRTTYNHYLLNKPFNPKHRFFVNAAFATPFDKWRVDFTTQWFGLRPVPATEHAHHGMTQEVKYSERYYVLNSQVTRAFKRFEIYAGGENLLNFKQANPIIEPGNPFGSNFDASMVWGPIVGRVFYGGLRFKIE</sequence>
<evidence type="ECO:0000256" key="8">
    <source>
        <dbReference type="ARBA" id="ARBA00023170"/>
    </source>
</evidence>
<name>A0A369QBD5_9BACT</name>
<feature type="domain" description="TonB-dependent receptor-like beta-barrel" evidence="13">
    <location>
        <begin position="300"/>
        <end position="701"/>
    </location>
</feature>
<comment type="subcellular location">
    <subcellularLocation>
        <location evidence="1 10">Cell outer membrane</location>
        <topology evidence="1 10">Multi-pass membrane protein</topology>
    </subcellularLocation>
</comment>
<evidence type="ECO:0000313" key="15">
    <source>
        <dbReference type="EMBL" id="RDC62233.1"/>
    </source>
</evidence>
<dbReference type="InterPro" id="IPR000531">
    <property type="entry name" value="Beta-barrel_TonB"/>
</dbReference>
<dbReference type="InterPro" id="IPR012910">
    <property type="entry name" value="Plug_dom"/>
</dbReference>
<dbReference type="Gene3D" id="2.170.130.10">
    <property type="entry name" value="TonB-dependent receptor, plug domain"/>
    <property type="match status" value="1"/>
</dbReference>
<evidence type="ECO:0000256" key="5">
    <source>
        <dbReference type="ARBA" id="ARBA00022729"/>
    </source>
</evidence>
<dbReference type="Pfam" id="PF13715">
    <property type="entry name" value="CarbopepD_reg_2"/>
    <property type="match status" value="1"/>
</dbReference>
<keyword evidence="8" id="KW-0675">Receptor</keyword>
<keyword evidence="6 11" id="KW-0798">TonB box</keyword>
<dbReference type="SUPFAM" id="SSF56935">
    <property type="entry name" value="Porins"/>
    <property type="match status" value="1"/>
</dbReference>
<comment type="caution">
    <text evidence="15">The sequence shown here is derived from an EMBL/GenBank/DDBJ whole genome shotgun (WGS) entry which is preliminary data.</text>
</comment>
<dbReference type="GO" id="GO:0015344">
    <property type="term" value="F:siderophore uptake transmembrane transporter activity"/>
    <property type="evidence" value="ECO:0007669"/>
    <property type="project" value="TreeGrafter"/>
</dbReference>
<dbReference type="GO" id="GO:0009279">
    <property type="term" value="C:cell outer membrane"/>
    <property type="evidence" value="ECO:0007669"/>
    <property type="project" value="UniProtKB-SubCell"/>
</dbReference>
<accession>A0A369QBD5</accession>
<comment type="similarity">
    <text evidence="10 11">Belongs to the TonB-dependent receptor family.</text>
</comment>
<proteinExistence type="inferred from homology"/>
<feature type="domain" description="TonB-dependent receptor plug" evidence="14">
    <location>
        <begin position="126"/>
        <end position="228"/>
    </location>
</feature>
<evidence type="ECO:0000256" key="1">
    <source>
        <dbReference type="ARBA" id="ARBA00004571"/>
    </source>
</evidence>
<dbReference type="SUPFAM" id="SSF49464">
    <property type="entry name" value="Carboxypeptidase regulatory domain-like"/>
    <property type="match status" value="1"/>
</dbReference>
<dbReference type="InterPro" id="IPR039426">
    <property type="entry name" value="TonB-dep_rcpt-like"/>
</dbReference>
<keyword evidence="7 10" id="KW-0472">Membrane</keyword>
<keyword evidence="2 10" id="KW-0813">Transport</keyword>
<dbReference type="RefSeq" id="WP_115371701.1">
    <property type="nucleotide sequence ID" value="NZ_QASA01000001.1"/>
</dbReference>
<keyword evidence="3 10" id="KW-1134">Transmembrane beta strand</keyword>
<dbReference type="Pfam" id="PF00593">
    <property type="entry name" value="TonB_dep_Rec_b-barrel"/>
    <property type="match status" value="1"/>
</dbReference>
<evidence type="ECO:0000259" key="14">
    <source>
        <dbReference type="Pfam" id="PF07715"/>
    </source>
</evidence>
<keyword evidence="4 10" id="KW-0812">Transmembrane</keyword>
<feature type="signal peptide" evidence="12">
    <location>
        <begin position="1"/>
        <end position="25"/>
    </location>
</feature>
<dbReference type="PANTHER" id="PTHR30069">
    <property type="entry name" value="TONB-DEPENDENT OUTER MEMBRANE RECEPTOR"/>
    <property type="match status" value="1"/>
</dbReference>
<dbReference type="GO" id="GO:0044718">
    <property type="term" value="P:siderophore transmembrane transport"/>
    <property type="evidence" value="ECO:0007669"/>
    <property type="project" value="TreeGrafter"/>
</dbReference>
<dbReference type="OrthoDB" id="1109239at2"/>
<reference evidence="15 16" key="1">
    <citation type="submission" date="2018-04" db="EMBL/GenBank/DDBJ databases">
        <title>Adhaeribacter sp. HMF7616 genome sequencing and assembly.</title>
        <authorList>
            <person name="Kang H."/>
            <person name="Kang J."/>
            <person name="Cha I."/>
            <person name="Kim H."/>
            <person name="Joh K."/>
        </authorList>
    </citation>
    <scope>NUCLEOTIDE SEQUENCE [LARGE SCALE GENOMIC DNA]</scope>
    <source>
        <strain evidence="15 16">HMF7616</strain>
    </source>
</reference>
<keyword evidence="5 12" id="KW-0732">Signal</keyword>
<protein>
    <recommendedName>
        <fullName evidence="17">TonB-dependent receptor</fullName>
    </recommendedName>
</protein>
<evidence type="ECO:0000256" key="11">
    <source>
        <dbReference type="RuleBase" id="RU003357"/>
    </source>
</evidence>
<evidence type="ECO:0000256" key="10">
    <source>
        <dbReference type="PROSITE-ProRule" id="PRU01360"/>
    </source>
</evidence>
<keyword evidence="16" id="KW-1185">Reference proteome</keyword>
<dbReference type="InterPro" id="IPR036942">
    <property type="entry name" value="Beta-barrel_TonB_sf"/>
</dbReference>
<dbReference type="InterPro" id="IPR008969">
    <property type="entry name" value="CarboxyPept-like_regulatory"/>
</dbReference>
<dbReference type="EMBL" id="QASA01000001">
    <property type="protein sequence ID" value="RDC62233.1"/>
    <property type="molecule type" value="Genomic_DNA"/>
</dbReference>
<keyword evidence="9 10" id="KW-0998">Cell outer membrane</keyword>
<dbReference type="Pfam" id="PF07715">
    <property type="entry name" value="Plug"/>
    <property type="match status" value="1"/>
</dbReference>
<evidence type="ECO:0000313" key="16">
    <source>
        <dbReference type="Proteomes" id="UP000253919"/>
    </source>
</evidence>
<evidence type="ECO:0008006" key="17">
    <source>
        <dbReference type="Google" id="ProtNLM"/>
    </source>
</evidence>
<gene>
    <name evidence="15" type="ORF">AHMF7616_00824</name>
</gene>
<dbReference type="InterPro" id="IPR037066">
    <property type="entry name" value="Plug_dom_sf"/>
</dbReference>